<evidence type="ECO:0000313" key="2">
    <source>
        <dbReference type="Proteomes" id="UP000632740"/>
    </source>
</evidence>
<dbReference type="Proteomes" id="UP000632740">
    <property type="component" value="Unassembled WGS sequence"/>
</dbReference>
<organism evidence="1 2">
    <name type="scientific">Cellulomonas chitinilytica</name>
    <dbReference type="NCBI Taxonomy" id="398759"/>
    <lineage>
        <taxon>Bacteria</taxon>
        <taxon>Bacillati</taxon>
        <taxon>Actinomycetota</taxon>
        <taxon>Actinomycetes</taxon>
        <taxon>Micrococcales</taxon>
        <taxon>Cellulomonadaceae</taxon>
        <taxon>Cellulomonas</taxon>
    </lineage>
</organism>
<protein>
    <recommendedName>
        <fullName evidence="3">ADP-ribosylglycohydrolase</fullName>
    </recommendedName>
</protein>
<dbReference type="EMBL" id="BONK01000001">
    <property type="protein sequence ID" value="GIG19290.1"/>
    <property type="molecule type" value="Genomic_DNA"/>
</dbReference>
<reference evidence="1" key="1">
    <citation type="submission" date="2021-01" db="EMBL/GenBank/DDBJ databases">
        <title>Whole genome shotgun sequence of Cellulomonas chitinilytica NBRC 110799.</title>
        <authorList>
            <person name="Komaki H."/>
            <person name="Tamura T."/>
        </authorList>
    </citation>
    <scope>NUCLEOTIDE SEQUENCE</scope>
    <source>
        <strain evidence="1">NBRC 110799</strain>
    </source>
</reference>
<sequence>MTTPDRAMGDRVVGALLGFCIGEHLAGVSAAKHRPPFARPSSPRTGHVAVGPLGREHLRSAVAVANALSAGPGEYEPDAAARAVGLLDDGDVGTLVAHSLPFALCITTRSGNRPVDMVDGAWLSASIQQGFAPRRRASERAVARVAVRAVAYRINGDDVDGRGDSRYVDGLEHPGYATALWWAGEAGPLPDDQGDAALRYLASPAEVRVDPRSVDEPLLRILAEATRLARSLDVSEHSWSDRVDGAHPVAAALAGALVGARVGARRLPDLARSLDLAPAAWVCAQLLTGAGHDPVLMSAWASR</sequence>
<proteinExistence type="predicted"/>
<keyword evidence="2" id="KW-1185">Reference proteome</keyword>
<name>A0A919NZ57_9CELL</name>
<comment type="caution">
    <text evidence="1">The sequence shown here is derived from an EMBL/GenBank/DDBJ whole genome shotgun (WGS) entry which is preliminary data.</text>
</comment>
<evidence type="ECO:0000313" key="1">
    <source>
        <dbReference type="EMBL" id="GIG19290.1"/>
    </source>
</evidence>
<accession>A0A919NZ57</accession>
<dbReference type="AlphaFoldDB" id="A0A919NZ57"/>
<evidence type="ECO:0008006" key="3">
    <source>
        <dbReference type="Google" id="ProtNLM"/>
    </source>
</evidence>
<gene>
    <name evidence="1" type="ORF">Cch01nite_00140</name>
</gene>